<dbReference type="InterPro" id="IPR013083">
    <property type="entry name" value="Znf_RING/FYVE/PHD"/>
</dbReference>
<evidence type="ECO:0000256" key="2">
    <source>
        <dbReference type="ARBA" id="ARBA00022771"/>
    </source>
</evidence>
<keyword evidence="2 4" id="KW-0863">Zinc-finger</keyword>
<dbReference type="GO" id="GO:0004842">
    <property type="term" value="F:ubiquitin-protein transferase activity"/>
    <property type="evidence" value="ECO:0007669"/>
    <property type="project" value="InterPro"/>
</dbReference>
<comment type="caution">
    <text evidence="8">The sequence shown here is derived from an EMBL/GenBank/DDBJ whole genome shotgun (WGS) entry which is preliminary data.</text>
</comment>
<dbReference type="SMART" id="SM00504">
    <property type="entry name" value="Ubox"/>
    <property type="match status" value="1"/>
</dbReference>
<dbReference type="Proteomes" id="UP000824540">
    <property type="component" value="Unassembled WGS sequence"/>
</dbReference>
<sequence length="292" mass="33587">MASGSSLPEEDLTCPVCFDIFKDPVVLKCSHSFCKTCLQKYWEQTGSQECPVCRRKSSEESPPCNRALKNLCESLSKHRIQKPATGSESLCGLHGERLKLFCLNEEVPICIVCQTSEKHENHKLRPVQEAALKYKEELQTALKPLQEKLKAFKKEKQKNDETAELIKSQAVDTERQIRVEFEKLHKFLLEEEAARVTALREEEEQKSRMMKERIGKMAREISSLSDTIRDLQQEMKADDITFLQKYGTTKKKAHCKVADPEKLSGGHINVANHLGNLKYRVWEKMMEIIQFS</sequence>
<protein>
    <submittedName>
        <fullName evidence="8">Uncharacterized protein</fullName>
    </submittedName>
</protein>
<organism evidence="8 9">
    <name type="scientific">Albula glossodonta</name>
    <name type="common">roundjaw bonefish</name>
    <dbReference type="NCBI Taxonomy" id="121402"/>
    <lineage>
        <taxon>Eukaryota</taxon>
        <taxon>Metazoa</taxon>
        <taxon>Chordata</taxon>
        <taxon>Craniata</taxon>
        <taxon>Vertebrata</taxon>
        <taxon>Euteleostomi</taxon>
        <taxon>Actinopterygii</taxon>
        <taxon>Neopterygii</taxon>
        <taxon>Teleostei</taxon>
        <taxon>Albuliformes</taxon>
        <taxon>Albulidae</taxon>
        <taxon>Albula</taxon>
    </lineage>
</organism>
<proteinExistence type="predicted"/>
<gene>
    <name evidence="8" type="ORF">JZ751_021934</name>
</gene>
<dbReference type="Gene3D" id="3.30.40.10">
    <property type="entry name" value="Zinc/RING finger domain, C3HC4 (zinc finger)"/>
    <property type="match status" value="1"/>
</dbReference>
<dbReference type="PANTHER" id="PTHR24103">
    <property type="entry name" value="E3 UBIQUITIN-PROTEIN LIGASE TRIM"/>
    <property type="match status" value="1"/>
</dbReference>
<evidence type="ECO:0000259" key="6">
    <source>
        <dbReference type="PROSITE" id="PS50089"/>
    </source>
</evidence>
<keyword evidence="5" id="KW-0175">Coiled coil</keyword>
<dbReference type="InterPro" id="IPR000315">
    <property type="entry name" value="Znf_B-box"/>
</dbReference>
<name>A0A8T2MUD0_9TELE</name>
<evidence type="ECO:0000256" key="4">
    <source>
        <dbReference type="PROSITE-ProRule" id="PRU00024"/>
    </source>
</evidence>
<dbReference type="PROSITE" id="PS50119">
    <property type="entry name" value="ZF_BBOX"/>
    <property type="match status" value="1"/>
</dbReference>
<dbReference type="InterPro" id="IPR017907">
    <property type="entry name" value="Znf_RING_CS"/>
</dbReference>
<dbReference type="InterPro" id="IPR050143">
    <property type="entry name" value="TRIM/RBCC"/>
</dbReference>
<evidence type="ECO:0000256" key="3">
    <source>
        <dbReference type="ARBA" id="ARBA00022833"/>
    </source>
</evidence>
<dbReference type="Pfam" id="PF00643">
    <property type="entry name" value="zf-B_box"/>
    <property type="match status" value="1"/>
</dbReference>
<dbReference type="SUPFAM" id="SSF57850">
    <property type="entry name" value="RING/U-box"/>
    <property type="match status" value="1"/>
</dbReference>
<dbReference type="Gene3D" id="3.30.160.60">
    <property type="entry name" value="Classic Zinc Finger"/>
    <property type="match status" value="1"/>
</dbReference>
<keyword evidence="9" id="KW-1185">Reference proteome</keyword>
<evidence type="ECO:0000256" key="1">
    <source>
        <dbReference type="ARBA" id="ARBA00022723"/>
    </source>
</evidence>
<evidence type="ECO:0000313" key="9">
    <source>
        <dbReference type="Proteomes" id="UP000824540"/>
    </source>
</evidence>
<dbReference type="InterPro" id="IPR003613">
    <property type="entry name" value="Ubox_domain"/>
</dbReference>
<dbReference type="PROSITE" id="PS50089">
    <property type="entry name" value="ZF_RING_2"/>
    <property type="match status" value="1"/>
</dbReference>
<feature type="domain" description="B box-type" evidence="7">
    <location>
        <begin position="86"/>
        <end position="127"/>
    </location>
</feature>
<dbReference type="AlphaFoldDB" id="A0A8T2MUD0"/>
<reference evidence="8" key="1">
    <citation type="thesis" date="2021" institute="BYU ScholarsArchive" country="Provo, UT, USA">
        <title>Applications of and Algorithms for Genome Assembly and Genomic Analyses with an Emphasis on Marine Teleosts.</title>
        <authorList>
            <person name="Pickett B.D."/>
        </authorList>
    </citation>
    <scope>NUCLEOTIDE SEQUENCE</scope>
    <source>
        <strain evidence="8">HI-2016</strain>
    </source>
</reference>
<keyword evidence="1" id="KW-0479">Metal-binding</keyword>
<accession>A0A8T2MUD0</accession>
<evidence type="ECO:0000313" key="8">
    <source>
        <dbReference type="EMBL" id="KAG9330830.1"/>
    </source>
</evidence>
<evidence type="ECO:0000259" key="7">
    <source>
        <dbReference type="PROSITE" id="PS50119"/>
    </source>
</evidence>
<dbReference type="GO" id="GO:0016567">
    <property type="term" value="P:protein ubiquitination"/>
    <property type="evidence" value="ECO:0007669"/>
    <property type="project" value="InterPro"/>
</dbReference>
<dbReference type="PROSITE" id="PS00518">
    <property type="entry name" value="ZF_RING_1"/>
    <property type="match status" value="1"/>
</dbReference>
<evidence type="ECO:0000256" key="5">
    <source>
        <dbReference type="SAM" id="Coils"/>
    </source>
</evidence>
<dbReference type="InterPro" id="IPR001841">
    <property type="entry name" value="Znf_RING"/>
</dbReference>
<dbReference type="Pfam" id="PF13445">
    <property type="entry name" value="zf-RING_UBOX"/>
    <property type="match status" value="1"/>
</dbReference>
<dbReference type="EMBL" id="JAFBMS010000446">
    <property type="protein sequence ID" value="KAG9330830.1"/>
    <property type="molecule type" value="Genomic_DNA"/>
</dbReference>
<feature type="coiled-coil region" evidence="5">
    <location>
        <begin position="200"/>
        <end position="234"/>
    </location>
</feature>
<dbReference type="SUPFAM" id="SSF57845">
    <property type="entry name" value="B-box zinc-binding domain"/>
    <property type="match status" value="1"/>
</dbReference>
<dbReference type="SMART" id="SM00336">
    <property type="entry name" value="BBOX"/>
    <property type="match status" value="1"/>
</dbReference>
<feature type="domain" description="RING-type" evidence="6">
    <location>
        <begin position="14"/>
        <end position="54"/>
    </location>
</feature>
<feature type="non-terminal residue" evidence="8">
    <location>
        <position position="292"/>
    </location>
</feature>
<keyword evidence="3" id="KW-0862">Zinc</keyword>
<dbReference type="OrthoDB" id="6105938at2759"/>
<dbReference type="SMART" id="SM00184">
    <property type="entry name" value="RING"/>
    <property type="match status" value="1"/>
</dbReference>
<dbReference type="InterPro" id="IPR027370">
    <property type="entry name" value="Znf-RING_euk"/>
</dbReference>
<dbReference type="GO" id="GO:0008270">
    <property type="term" value="F:zinc ion binding"/>
    <property type="evidence" value="ECO:0007669"/>
    <property type="project" value="UniProtKB-KW"/>
</dbReference>